<dbReference type="PANTHER" id="PTHR47751">
    <property type="entry name" value="SUPERFAMILY HYDROLASE, PUTATIVE (AFU_ORTHOLOGUE AFUA_2G16580)-RELATED"/>
    <property type="match status" value="1"/>
</dbReference>
<dbReference type="Pfam" id="PF02129">
    <property type="entry name" value="Peptidase_S15"/>
    <property type="match status" value="1"/>
</dbReference>
<evidence type="ECO:0000313" key="2">
    <source>
        <dbReference type="EMBL" id="OQP50080.1"/>
    </source>
</evidence>
<organism evidence="2 3">
    <name type="scientific">Niastella koreensis</name>
    <dbReference type="NCBI Taxonomy" id="354356"/>
    <lineage>
        <taxon>Bacteria</taxon>
        <taxon>Pseudomonadati</taxon>
        <taxon>Bacteroidota</taxon>
        <taxon>Chitinophagia</taxon>
        <taxon>Chitinophagales</taxon>
        <taxon>Chitinophagaceae</taxon>
        <taxon>Niastella</taxon>
    </lineage>
</organism>
<protein>
    <recommendedName>
        <fullName evidence="1">Xaa-Pro dipeptidyl-peptidase-like domain-containing protein</fullName>
    </recommendedName>
</protein>
<evidence type="ECO:0000313" key="3">
    <source>
        <dbReference type="Proteomes" id="UP000192277"/>
    </source>
</evidence>
<keyword evidence="3" id="KW-1185">Reference proteome</keyword>
<feature type="domain" description="Xaa-Pro dipeptidyl-peptidase-like" evidence="1">
    <location>
        <begin position="17"/>
        <end position="161"/>
    </location>
</feature>
<dbReference type="EMBL" id="LWBO01000007">
    <property type="protein sequence ID" value="OQP50080.1"/>
    <property type="molecule type" value="Genomic_DNA"/>
</dbReference>
<evidence type="ECO:0000259" key="1">
    <source>
        <dbReference type="Pfam" id="PF02129"/>
    </source>
</evidence>
<dbReference type="Gene3D" id="1.10.10.800">
    <property type="match status" value="1"/>
</dbReference>
<dbReference type="InterPro" id="IPR051411">
    <property type="entry name" value="Polyketide_trans_af380"/>
</dbReference>
<sequence length="309" mass="33220">MTKTITNQAVSFKSNGLNIAGMLYLPADFHSSTQPRPAIVVGHPGAGVKEQAAGLYAGLLAEQGYITLAFDAAYQGESEGLPRNYEDPEQRIEDIKAAVTFLSTMQEIDANRIGVLGICASGGYGVAATATDHRIKVLATVCAAGIGHQFRHGGDGHQNPAVIQALLNQAAADRQAVANGAAPGEFPIFPANAEQAKGMGQHVYEGWEYYCTERGFHPRSAKTFTWKSVELVAGFDAFRFADLIAPRPLLLIAGSEATTLWMTQEAMETAKGPKELFMINGATHVDLYDKIEFVAQAVDKLVTFYHSNL</sequence>
<name>A0ABX3P0D4_9BACT</name>
<dbReference type="RefSeq" id="WP_014219401.1">
    <property type="nucleotide sequence ID" value="NZ_LWBO01000007.1"/>
</dbReference>
<proteinExistence type="predicted"/>
<dbReference type="Gene3D" id="3.40.50.1820">
    <property type="entry name" value="alpha/beta hydrolase"/>
    <property type="match status" value="1"/>
</dbReference>
<dbReference type="SUPFAM" id="SSF53474">
    <property type="entry name" value="alpha/beta-Hydrolases"/>
    <property type="match status" value="1"/>
</dbReference>
<gene>
    <name evidence="2" type="ORF">A4D02_26975</name>
</gene>
<reference evidence="2 3" key="1">
    <citation type="submission" date="2016-04" db="EMBL/GenBank/DDBJ databases">
        <authorList>
            <person name="Chen L."/>
            <person name="Zhuang W."/>
            <person name="Wang G."/>
        </authorList>
    </citation>
    <scope>NUCLEOTIDE SEQUENCE [LARGE SCALE GENOMIC DNA]</scope>
    <source>
        <strain evidence="3">GR20</strain>
    </source>
</reference>
<dbReference type="PANTHER" id="PTHR47751:SF1">
    <property type="entry name" value="SUPERFAMILY HYDROLASE, PUTATIVE (AFU_ORTHOLOGUE AFUA_2G16580)-RELATED"/>
    <property type="match status" value="1"/>
</dbReference>
<dbReference type="InterPro" id="IPR000383">
    <property type="entry name" value="Xaa-Pro-like_dom"/>
</dbReference>
<accession>A0ABX3P0D4</accession>
<dbReference type="InterPro" id="IPR029058">
    <property type="entry name" value="AB_hydrolase_fold"/>
</dbReference>
<dbReference type="Proteomes" id="UP000192277">
    <property type="component" value="Unassembled WGS sequence"/>
</dbReference>
<comment type="caution">
    <text evidence="2">The sequence shown here is derived from an EMBL/GenBank/DDBJ whole genome shotgun (WGS) entry which is preliminary data.</text>
</comment>